<dbReference type="PANTHER" id="PTHR42776">
    <property type="entry name" value="SERINE PEPTIDASE S9 FAMILY MEMBER"/>
    <property type="match status" value="1"/>
</dbReference>
<organism evidence="6">
    <name type="scientific">Serpula lacrymans var. lacrymans (strain S7.9)</name>
    <name type="common">Dry rot fungus</name>
    <dbReference type="NCBI Taxonomy" id="578457"/>
    <lineage>
        <taxon>Eukaryota</taxon>
        <taxon>Fungi</taxon>
        <taxon>Dikarya</taxon>
        <taxon>Basidiomycota</taxon>
        <taxon>Agaricomycotina</taxon>
        <taxon>Agaricomycetes</taxon>
        <taxon>Agaricomycetidae</taxon>
        <taxon>Boletales</taxon>
        <taxon>Coniophorineae</taxon>
        <taxon>Serpulaceae</taxon>
        <taxon>Serpula</taxon>
    </lineage>
</organism>
<dbReference type="SUPFAM" id="SSF53474">
    <property type="entry name" value="alpha/beta-Hydrolases"/>
    <property type="match status" value="1"/>
</dbReference>
<evidence type="ECO:0000256" key="2">
    <source>
        <dbReference type="ARBA" id="ARBA00022801"/>
    </source>
</evidence>
<keyword evidence="2" id="KW-0378">Hydrolase</keyword>
<dbReference type="MEROPS" id="S09.A77"/>
<dbReference type="SUPFAM" id="SSF82171">
    <property type="entry name" value="DPP6 N-terminal domain-like"/>
    <property type="match status" value="1"/>
</dbReference>
<dbReference type="HOGENOM" id="CLU_008615_3_2_1"/>
<dbReference type="InterPro" id="IPR001375">
    <property type="entry name" value="Peptidase_S9_cat"/>
</dbReference>
<dbReference type="GO" id="GO:0006508">
    <property type="term" value="P:proteolysis"/>
    <property type="evidence" value="ECO:0007669"/>
    <property type="project" value="InterPro"/>
</dbReference>
<dbReference type="GO" id="GO:0004252">
    <property type="term" value="F:serine-type endopeptidase activity"/>
    <property type="evidence" value="ECO:0007669"/>
    <property type="project" value="TreeGrafter"/>
</dbReference>
<evidence type="ECO:0000256" key="3">
    <source>
        <dbReference type="ARBA" id="ARBA00032829"/>
    </source>
</evidence>
<name>F8NR92_SERL9</name>
<evidence type="ECO:0000259" key="4">
    <source>
        <dbReference type="Pfam" id="PF00326"/>
    </source>
</evidence>
<feature type="domain" description="Peptidase S9 prolyl oligopeptidase catalytic" evidence="4">
    <location>
        <begin position="523"/>
        <end position="708"/>
    </location>
</feature>
<dbReference type="GeneID" id="18814707"/>
<dbReference type="InterPro" id="IPR029058">
    <property type="entry name" value="AB_hydrolase_fold"/>
</dbReference>
<evidence type="ECO:0000313" key="6">
    <source>
        <dbReference type="Proteomes" id="UP000008064"/>
    </source>
</evidence>
<accession>F8NR92</accession>
<dbReference type="OrthoDB" id="43744at2759"/>
<comment type="similarity">
    <text evidence="1">Belongs to the peptidase S9C family.</text>
</comment>
<evidence type="ECO:0000313" key="5">
    <source>
        <dbReference type="EMBL" id="EGO26739.1"/>
    </source>
</evidence>
<dbReference type="Gene3D" id="3.40.50.1820">
    <property type="entry name" value="alpha/beta hydrolase"/>
    <property type="match status" value="1"/>
</dbReference>
<evidence type="ECO:0000256" key="1">
    <source>
        <dbReference type="ARBA" id="ARBA00010040"/>
    </source>
</evidence>
<dbReference type="RefSeq" id="XP_007316912.1">
    <property type="nucleotide sequence ID" value="XM_007316850.1"/>
</dbReference>
<dbReference type="EMBL" id="GL945432">
    <property type="protein sequence ID" value="EGO26739.1"/>
    <property type="molecule type" value="Genomic_DNA"/>
</dbReference>
<proteinExistence type="inferred from homology"/>
<dbReference type="Proteomes" id="UP000008064">
    <property type="component" value="Unassembled WGS sequence"/>
</dbReference>
<protein>
    <recommendedName>
        <fullName evidence="3">Dipeptidyl-peptidase V</fullName>
    </recommendedName>
</protein>
<dbReference type="KEGG" id="sla:SERLADRAFT_436559"/>
<dbReference type="AlphaFoldDB" id="F8NR92"/>
<sequence>MSFDYSYLKFSQPASQVKTINVEPIPQRIFSGMKDYEDAARGFTLFGFERSVETADGQKTPDHLLVSHRPADAQVEQIYRVPTDTQSTDLQRLTHFDIGIGRNIFDFFPIKGDDWRGVWRGGGALMVMDFDGSEEYQLWRYWEDAYSAHTLPKIEGELDNHPGTGRIERLTHDGFRYNNLIISQSDRIMAFSSNKENKTDTLIYIMDLIGSKTGANADAAPFHLPSKLITPTTGQGTSRWVVESISVDDRYILLTKQNSSAYRPLYIVDISGPGPYAPDLITLPQSTEKEDETAYTRSLFSRDPSKASSIFMITNAYGDYNAVIMYDIETGSVTHVTSPEPHLYALRPISWEISSIEVTRDRIFFCANVEGWSKLYMMPLSDAHKDTVIEVQLEWEGGGISFTTNALNEKPGELALKLVSHRSRGFVARLDIASSLEHVQRDEQGNAYISTSFSEYSQAAAALLKFRTLPPKLIKFKSFDGLEIPAMYYHPSEEQSVAPVVIGIHGGPESQATAQHRVPIHGYLLNELGCAVIYPNVRGSSGYGKKYMAADDVEKREDSVKDIGALLDHVDKNMKWLDSKRIAVMGGSYGGYMVFASLIHFSSKLTCGVANFGIAHWPSFLQNTAAVRRAARRREYGDETIPEIREFLERISPLNNASKITVPLSIAHGDKDSRVTVEEAIRMWEIVSENVHAELMVCEQEGHGALSSAACATN</sequence>
<gene>
    <name evidence="5" type="ORF">SERLADRAFT_436559</name>
</gene>
<reference evidence="6" key="1">
    <citation type="journal article" date="2011" name="Science">
        <title>The plant cell wall-decomposing machinery underlies the functional diversity of forest fungi.</title>
        <authorList>
            <person name="Eastwood D.C."/>
            <person name="Floudas D."/>
            <person name="Binder M."/>
            <person name="Majcherczyk A."/>
            <person name="Schneider P."/>
            <person name="Aerts A."/>
            <person name="Asiegbu F.O."/>
            <person name="Baker S.E."/>
            <person name="Barry K."/>
            <person name="Bendiksby M."/>
            <person name="Blumentritt M."/>
            <person name="Coutinho P.M."/>
            <person name="Cullen D."/>
            <person name="de Vries R.P."/>
            <person name="Gathman A."/>
            <person name="Goodell B."/>
            <person name="Henrissat B."/>
            <person name="Ihrmark K."/>
            <person name="Kauserud H."/>
            <person name="Kohler A."/>
            <person name="LaButti K."/>
            <person name="Lapidus A."/>
            <person name="Lavin J.L."/>
            <person name="Lee Y.-H."/>
            <person name="Lindquist E."/>
            <person name="Lilly W."/>
            <person name="Lucas S."/>
            <person name="Morin E."/>
            <person name="Murat C."/>
            <person name="Oguiza J.A."/>
            <person name="Park J."/>
            <person name="Pisabarro A.G."/>
            <person name="Riley R."/>
            <person name="Rosling A."/>
            <person name="Salamov A."/>
            <person name="Schmidt O."/>
            <person name="Schmutz J."/>
            <person name="Skrede I."/>
            <person name="Stenlid J."/>
            <person name="Wiebenga A."/>
            <person name="Xie X."/>
            <person name="Kuees U."/>
            <person name="Hibbett D.S."/>
            <person name="Hoffmeister D."/>
            <person name="Hoegberg N."/>
            <person name="Martin F."/>
            <person name="Grigoriev I.V."/>
            <person name="Watkinson S.C."/>
        </authorList>
    </citation>
    <scope>NUCLEOTIDE SEQUENCE [LARGE SCALE GENOMIC DNA]</scope>
    <source>
        <strain evidence="6">S7.9</strain>
    </source>
</reference>
<dbReference type="Pfam" id="PF00326">
    <property type="entry name" value="Peptidase_S9"/>
    <property type="match status" value="1"/>
</dbReference>
<dbReference type="PANTHER" id="PTHR42776:SF27">
    <property type="entry name" value="DIPEPTIDYL PEPTIDASE FAMILY MEMBER 6"/>
    <property type="match status" value="1"/>
</dbReference>